<proteinExistence type="predicted"/>
<evidence type="ECO:0000313" key="11">
    <source>
        <dbReference type="Proteomes" id="UP000562929"/>
    </source>
</evidence>
<comment type="caution">
    <text evidence="10">The sequence shown here is derived from an EMBL/GenBank/DDBJ whole genome shotgun (WGS) entry which is preliminary data.</text>
</comment>
<dbReference type="InterPro" id="IPR050331">
    <property type="entry name" value="Zinc_finger"/>
</dbReference>
<keyword evidence="5" id="KW-0862">Zinc</keyword>
<feature type="compositionally biased region" description="Low complexity" evidence="8">
    <location>
        <begin position="314"/>
        <end position="324"/>
    </location>
</feature>
<evidence type="ECO:0000256" key="1">
    <source>
        <dbReference type="ARBA" id="ARBA00004123"/>
    </source>
</evidence>
<name>A0A8H4VEB4_9HYPO</name>
<feature type="region of interest" description="Disordered" evidence="8">
    <location>
        <begin position="421"/>
        <end position="442"/>
    </location>
</feature>
<feature type="region of interest" description="Disordered" evidence="8">
    <location>
        <begin position="546"/>
        <end position="584"/>
    </location>
</feature>
<comment type="subcellular location">
    <subcellularLocation>
        <location evidence="1">Nucleus</location>
    </subcellularLocation>
</comment>
<dbReference type="GO" id="GO:0008270">
    <property type="term" value="F:zinc ion binding"/>
    <property type="evidence" value="ECO:0007669"/>
    <property type="project" value="UniProtKB-KW"/>
</dbReference>
<dbReference type="PANTHER" id="PTHR16515:SF49">
    <property type="entry name" value="GASTRULA ZINC FINGER PROTEIN XLCGF49.1-LIKE-RELATED"/>
    <property type="match status" value="1"/>
</dbReference>
<protein>
    <submittedName>
        <fullName evidence="10">Zinc finger, C2H2</fullName>
    </submittedName>
</protein>
<dbReference type="AlphaFoldDB" id="A0A8H4VEB4"/>
<accession>A0A8H4VEB4</accession>
<evidence type="ECO:0000256" key="8">
    <source>
        <dbReference type="SAM" id="MobiDB-lite"/>
    </source>
</evidence>
<feature type="compositionally biased region" description="Low complexity" evidence="8">
    <location>
        <begin position="227"/>
        <end position="238"/>
    </location>
</feature>
<evidence type="ECO:0000313" key="10">
    <source>
        <dbReference type="EMBL" id="KAF4589619.1"/>
    </source>
</evidence>
<feature type="region of interest" description="Disordered" evidence="8">
    <location>
        <begin position="266"/>
        <end position="348"/>
    </location>
</feature>
<feature type="compositionally biased region" description="Polar residues" evidence="8">
    <location>
        <begin position="422"/>
        <end position="442"/>
    </location>
</feature>
<keyword evidence="2" id="KW-0479">Metal-binding</keyword>
<sequence length="817" mass="88209">MPSGLQSDGSYLCKPCHLTFKSHEHLRQHKAEARAAGVPSHIHCKHCGQDFKTGVAEIQHIHSYHPQGQNLICRKCNQGPFTRAAAFIEHIEKGKCTGFSTAGIEYQREKKASLARGLQELGMPARNDFSRYMGSSITSHAGDKERWAGSLMSSSDGGVAFYSPPVAEPGWLTSEVAFVREGVAASSRGGSVTPSVSKAPAMTNSREDLIKSAMQYGSKGVTDWKMNSSSSQSRNGGSELDDSASQASETSTQYKFVCRLAQDEISSQASGPVTQQDPAKTPPGRSNCTTPRAMKASKPWNVEPSSSQADESRSQQSFTSGQQQGINTSSRTSEALKSMNRGPPSISELWAQNSLSGQKQGSNTASRTSEALKFLNRSSASSQAGDSWAQDSASGQQHDGNTTAITTEALKVLNLGSSSSSQAADSWMQNPTPIQQQGSKTTWRTSEALKFLNRGSINSQIGQLWASSANSVCSQQQSGMITSRASEALKFLNRGSTSSQISELWTQQNLASSLLRDNDIASQKSESLKLPEPGFSSSQASKTWTQQKFGAALQRDDTTASQASEASTLRMRDEGPGNEYSSADTRADLVAKKEKESAQRGFVLSSGLGGITDWHTPGGGSKTVNRDALSWLAGGTRQGLATETAPLEKPVDEQPLISLAAVEVSEPVMPMQSKPQRTISASDLSGLSDAKVLESMDIDHPDHPSFNSRRYYSQYGDNFVCPKQGCGKTFLKAGPLVSHLRSMAHAVKRYHCPYCHRRFPTLTSIVAHAEQSSSRCHIRDSDNYDAWIDQLTGGVLDVGVERHVDGTVKYEMGEVEW</sequence>
<evidence type="ECO:0000256" key="6">
    <source>
        <dbReference type="ARBA" id="ARBA00023242"/>
    </source>
</evidence>
<dbReference type="SUPFAM" id="SSF57667">
    <property type="entry name" value="beta-beta-alpha zinc fingers"/>
    <property type="match status" value="1"/>
</dbReference>
<evidence type="ECO:0000256" key="3">
    <source>
        <dbReference type="ARBA" id="ARBA00022737"/>
    </source>
</evidence>
<feature type="compositionally biased region" description="Polar residues" evidence="8">
    <location>
        <begin position="266"/>
        <end position="290"/>
    </location>
</feature>
<reference evidence="10 11" key="1">
    <citation type="journal article" date="2020" name="G3 (Bethesda)">
        <title>Genetic Underpinnings of Host Manipulation by Ophiocordyceps as Revealed by Comparative Transcriptomics.</title>
        <authorList>
            <person name="Will I."/>
            <person name="Das B."/>
            <person name="Trinh T."/>
            <person name="Brachmann A."/>
            <person name="Ohm R.A."/>
            <person name="de Bekker C."/>
        </authorList>
    </citation>
    <scope>NUCLEOTIDE SEQUENCE [LARGE SCALE GENOMIC DNA]</scope>
    <source>
        <strain evidence="10 11">EC05</strain>
    </source>
</reference>
<dbReference type="GO" id="GO:0010468">
    <property type="term" value="P:regulation of gene expression"/>
    <property type="evidence" value="ECO:0007669"/>
    <property type="project" value="TreeGrafter"/>
</dbReference>
<feature type="region of interest" description="Disordered" evidence="8">
    <location>
        <begin position="221"/>
        <end position="248"/>
    </location>
</feature>
<evidence type="ECO:0000256" key="5">
    <source>
        <dbReference type="ARBA" id="ARBA00022833"/>
    </source>
</evidence>
<feature type="region of interest" description="Disordered" evidence="8">
    <location>
        <begin position="376"/>
        <end position="400"/>
    </location>
</feature>
<feature type="compositionally biased region" description="Polar residues" evidence="8">
    <location>
        <begin position="325"/>
        <end position="335"/>
    </location>
</feature>
<dbReference type="Proteomes" id="UP000562929">
    <property type="component" value="Unassembled WGS sequence"/>
</dbReference>
<dbReference type="PANTHER" id="PTHR16515">
    <property type="entry name" value="PR DOMAIN ZINC FINGER PROTEIN"/>
    <property type="match status" value="1"/>
</dbReference>
<keyword evidence="6" id="KW-0539">Nucleus</keyword>
<evidence type="ECO:0000256" key="7">
    <source>
        <dbReference type="PROSITE-ProRule" id="PRU00042"/>
    </source>
</evidence>
<keyword evidence="4 7" id="KW-0863">Zinc-finger</keyword>
<dbReference type="EMBL" id="JAACLJ010000003">
    <property type="protein sequence ID" value="KAF4589619.1"/>
    <property type="molecule type" value="Genomic_DNA"/>
</dbReference>
<dbReference type="PROSITE" id="PS00028">
    <property type="entry name" value="ZINC_FINGER_C2H2_1"/>
    <property type="match status" value="2"/>
</dbReference>
<keyword evidence="3" id="KW-0677">Repeat</keyword>
<dbReference type="Gene3D" id="3.30.160.60">
    <property type="entry name" value="Classic Zinc Finger"/>
    <property type="match status" value="1"/>
</dbReference>
<evidence type="ECO:0000256" key="2">
    <source>
        <dbReference type="ARBA" id="ARBA00022723"/>
    </source>
</evidence>
<dbReference type="PROSITE" id="PS50157">
    <property type="entry name" value="ZINC_FINGER_C2H2_2"/>
    <property type="match status" value="1"/>
</dbReference>
<feature type="domain" description="C2H2-type" evidence="9">
    <location>
        <begin position="719"/>
        <end position="750"/>
    </location>
</feature>
<evidence type="ECO:0000259" key="9">
    <source>
        <dbReference type="PROSITE" id="PS50157"/>
    </source>
</evidence>
<keyword evidence="11" id="KW-1185">Reference proteome</keyword>
<evidence type="ECO:0000256" key="4">
    <source>
        <dbReference type="ARBA" id="ARBA00022771"/>
    </source>
</evidence>
<dbReference type="InterPro" id="IPR036236">
    <property type="entry name" value="Znf_C2H2_sf"/>
</dbReference>
<organism evidence="10 11">
    <name type="scientific">Ophiocordyceps camponoti-floridani</name>
    <dbReference type="NCBI Taxonomy" id="2030778"/>
    <lineage>
        <taxon>Eukaryota</taxon>
        <taxon>Fungi</taxon>
        <taxon>Dikarya</taxon>
        <taxon>Ascomycota</taxon>
        <taxon>Pezizomycotina</taxon>
        <taxon>Sordariomycetes</taxon>
        <taxon>Hypocreomycetidae</taxon>
        <taxon>Hypocreales</taxon>
        <taxon>Ophiocordycipitaceae</taxon>
        <taxon>Ophiocordyceps</taxon>
    </lineage>
</organism>
<dbReference type="InterPro" id="IPR013087">
    <property type="entry name" value="Znf_C2H2_type"/>
</dbReference>
<dbReference type="GO" id="GO:0005634">
    <property type="term" value="C:nucleus"/>
    <property type="evidence" value="ECO:0007669"/>
    <property type="project" value="UniProtKB-SubCell"/>
</dbReference>
<dbReference type="OrthoDB" id="8117402at2759"/>
<gene>
    <name evidence="10" type="ORF">GQ602_003508</name>
</gene>
<dbReference type="SMART" id="SM00355">
    <property type="entry name" value="ZnF_C2H2"/>
    <property type="match status" value="4"/>
</dbReference>